<protein>
    <submittedName>
        <fullName evidence="1">Uncharacterized protein</fullName>
    </submittedName>
</protein>
<gene>
    <name evidence="1" type="ORF">PC117_g13516</name>
</gene>
<accession>A0A8T1KHM1</accession>
<dbReference type="AlphaFoldDB" id="A0A8T1KHM1"/>
<evidence type="ECO:0000313" key="2">
    <source>
        <dbReference type="Proteomes" id="UP000736787"/>
    </source>
</evidence>
<comment type="caution">
    <text evidence="1">The sequence shown here is derived from an EMBL/GenBank/DDBJ whole genome shotgun (WGS) entry which is preliminary data.</text>
</comment>
<name>A0A8T1KHM1_9STRA</name>
<evidence type="ECO:0000313" key="1">
    <source>
        <dbReference type="EMBL" id="KAG2931265.1"/>
    </source>
</evidence>
<dbReference type="EMBL" id="RCMK01000397">
    <property type="protein sequence ID" value="KAG2931265.1"/>
    <property type="molecule type" value="Genomic_DNA"/>
</dbReference>
<dbReference type="Proteomes" id="UP000736787">
    <property type="component" value="Unassembled WGS sequence"/>
</dbReference>
<sequence>MDTNKRKKRELTPQERQCAICEVLARSCAGQPRRGAMKEVGVMIRVHKKTIA</sequence>
<organism evidence="1 2">
    <name type="scientific">Phytophthora cactorum</name>
    <dbReference type="NCBI Taxonomy" id="29920"/>
    <lineage>
        <taxon>Eukaryota</taxon>
        <taxon>Sar</taxon>
        <taxon>Stramenopiles</taxon>
        <taxon>Oomycota</taxon>
        <taxon>Peronosporomycetes</taxon>
        <taxon>Peronosporales</taxon>
        <taxon>Peronosporaceae</taxon>
        <taxon>Phytophthora</taxon>
    </lineage>
</organism>
<reference evidence="1" key="1">
    <citation type="submission" date="2018-10" db="EMBL/GenBank/DDBJ databases">
        <title>Effector identification in a new, highly contiguous assembly of the strawberry crown rot pathogen Phytophthora cactorum.</title>
        <authorList>
            <person name="Armitage A.D."/>
            <person name="Nellist C.F."/>
            <person name="Bates H."/>
            <person name="Vickerstaff R.J."/>
            <person name="Harrison R.J."/>
        </authorList>
    </citation>
    <scope>NUCLEOTIDE SEQUENCE</scope>
    <source>
        <strain evidence="1">4040</strain>
    </source>
</reference>
<proteinExistence type="predicted"/>